<name>A0AAD4QB91_9AGAM</name>
<dbReference type="AlphaFoldDB" id="A0AAD4QB91"/>
<gene>
    <name evidence="1" type="ORF">EDB92DRAFT_1149826</name>
</gene>
<dbReference type="EMBL" id="JAKELL010000049">
    <property type="protein sequence ID" value="KAH8987158.1"/>
    <property type="molecule type" value="Genomic_DNA"/>
</dbReference>
<protein>
    <submittedName>
        <fullName evidence="1">Uncharacterized protein</fullName>
    </submittedName>
</protein>
<organism evidence="1 2">
    <name type="scientific">Lactarius akahatsu</name>
    <dbReference type="NCBI Taxonomy" id="416441"/>
    <lineage>
        <taxon>Eukaryota</taxon>
        <taxon>Fungi</taxon>
        <taxon>Dikarya</taxon>
        <taxon>Basidiomycota</taxon>
        <taxon>Agaricomycotina</taxon>
        <taxon>Agaricomycetes</taxon>
        <taxon>Russulales</taxon>
        <taxon>Russulaceae</taxon>
        <taxon>Lactarius</taxon>
    </lineage>
</organism>
<evidence type="ECO:0000313" key="2">
    <source>
        <dbReference type="Proteomes" id="UP001201163"/>
    </source>
</evidence>
<sequence>MSMYPAHFYEPHNGVQPGMKPPPSLPAGAFPEPDGPRVVHIVVSGYPAPSRPLPRERTWALCWSPANSVVRILGTVRAAPDKESHVYWGPITQQCEFPRECRLVPVASLGRGKRAALERIANGVGVMRPNGWWNGQNWVVEVLKRAVEQDLISPDERDNAIYTAAEP</sequence>
<evidence type="ECO:0000313" key="1">
    <source>
        <dbReference type="EMBL" id="KAH8987158.1"/>
    </source>
</evidence>
<reference evidence="1" key="1">
    <citation type="submission" date="2022-01" db="EMBL/GenBank/DDBJ databases">
        <title>Comparative genomics reveals a dynamic genome evolution in the ectomycorrhizal milk-cap (Lactarius) mushrooms.</title>
        <authorList>
            <consortium name="DOE Joint Genome Institute"/>
            <person name="Lebreton A."/>
            <person name="Tang N."/>
            <person name="Kuo A."/>
            <person name="LaButti K."/>
            <person name="Drula E."/>
            <person name="Barry K."/>
            <person name="Clum A."/>
            <person name="Lipzen A."/>
            <person name="Mousain D."/>
            <person name="Ng V."/>
            <person name="Wang R."/>
            <person name="Wang X."/>
            <person name="Dai Y."/>
            <person name="Henrissat B."/>
            <person name="Grigoriev I.V."/>
            <person name="Guerin-Laguette A."/>
            <person name="Yu F."/>
            <person name="Martin F.M."/>
        </authorList>
    </citation>
    <scope>NUCLEOTIDE SEQUENCE</scope>
    <source>
        <strain evidence="1">QP</strain>
    </source>
</reference>
<keyword evidence="2" id="KW-1185">Reference proteome</keyword>
<accession>A0AAD4QB91</accession>
<dbReference type="Proteomes" id="UP001201163">
    <property type="component" value="Unassembled WGS sequence"/>
</dbReference>
<comment type="caution">
    <text evidence="1">The sequence shown here is derived from an EMBL/GenBank/DDBJ whole genome shotgun (WGS) entry which is preliminary data.</text>
</comment>
<proteinExistence type="predicted"/>